<comment type="caution">
    <text evidence="2">The sequence shown here is derived from an EMBL/GenBank/DDBJ whole genome shotgun (WGS) entry which is preliminary data.</text>
</comment>
<dbReference type="Proteomes" id="UP001251528">
    <property type="component" value="Unassembled WGS sequence"/>
</dbReference>
<evidence type="ECO:0000313" key="2">
    <source>
        <dbReference type="EMBL" id="KAK2591918.1"/>
    </source>
</evidence>
<organism evidence="2 3">
    <name type="scientific">Conoideocrella luteorostrata</name>
    <dbReference type="NCBI Taxonomy" id="1105319"/>
    <lineage>
        <taxon>Eukaryota</taxon>
        <taxon>Fungi</taxon>
        <taxon>Dikarya</taxon>
        <taxon>Ascomycota</taxon>
        <taxon>Pezizomycotina</taxon>
        <taxon>Sordariomycetes</taxon>
        <taxon>Hypocreomycetidae</taxon>
        <taxon>Hypocreales</taxon>
        <taxon>Clavicipitaceae</taxon>
        <taxon>Conoideocrella</taxon>
    </lineage>
</organism>
<feature type="compositionally biased region" description="Polar residues" evidence="1">
    <location>
        <begin position="19"/>
        <end position="33"/>
    </location>
</feature>
<gene>
    <name evidence="2" type="ORF">QQS21_010392</name>
</gene>
<dbReference type="EMBL" id="JASWJB010000300">
    <property type="protein sequence ID" value="KAK2591918.1"/>
    <property type="molecule type" value="Genomic_DNA"/>
</dbReference>
<protein>
    <submittedName>
        <fullName evidence="2">Uncharacterized protein</fullName>
    </submittedName>
</protein>
<feature type="compositionally biased region" description="Basic residues" evidence="1">
    <location>
        <begin position="1"/>
        <end position="18"/>
    </location>
</feature>
<evidence type="ECO:0000256" key="1">
    <source>
        <dbReference type="SAM" id="MobiDB-lite"/>
    </source>
</evidence>
<reference evidence="2" key="1">
    <citation type="submission" date="2023-06" db="EMBL/GenBank/DDBJ databases">
        <title>Conoideocrella luteorostrata (Hypocreales: Clavicipitaceae), a potential biocontrol fungus for elongate hemlock scale in United States Christmas tree production areas.</title>
        <authorList>
            <person name="Barrett H."/>
            <person name="Lovett B."/>
            <person name="Macias A.M."/>
            <person name="Stajich J.E."/>
            <person name="Kasson M.T."/>
        </authorList>
    </citation>
    <scope>NUCLEOTIDE SEQUENCE</scope>
    <source>
        <strain evidence="2">ARSEF 14590</strain>
    </source>
</reference>
<name>A0AAJ0CHG2_9HYPO</name>
<sequence>MGKTKHVSSKASVHRQNTKAKTTASTPALQPAVTTTSAVAADPMLGYKIRVLLHDFLNVTKDPNSARRIDSTTHELYISTPYFDDSQAVLIKAALVDISVSKHNPTATATEYAQTASDTEEDGAKSSMTGLEGQTFETAVQALLSNFIDKRRSSGDTRPCGPHHLAPMYACLFGIELEELNNEKFLGRLRKAGV</sequence>
<keyword evidence="3" id="KW-1185">Reference proteome</keyword>
<feature type="region of interest" description="Disordered" evidence="1">
    <location>
        <begin position="1"/>
        <end position="33"/>
    </location>
</feature>
<accession>A0AAJ0CHG2</accession>
<proteinExistence type="predicted"/>
<dbReference type="AlphaFoldDB" id="A0AAJ0CHG2"/>
<evidence type="ECO:0000313" key="3">
    <source>
        <dbReference type="Proteomes" id="UP001251528"/>
    </source>
</evidence>